<gene>
    <name evidence="2" type="ORF">HNR61_000475</name>
</gene>
<proteinExistence type="predicted"/>
<evidence type="ECO:0000256" key="1">
    <source>
        <dbReference type="SAM" id="MobiDB-lite"/>
    </source>
</evidence>
<name>A0A7W3LIN0_ACTNM</name>
<dbReference type="RefSeq" id="WP_157420524.1">
    <property type="nucleotide sequence ID" value="NZ_BAAALP010000006.1"/>
</dbReference>
<feature type="region of interest" description="Disordered" evidence="1">
    <location>
        <begin position="18"/>
        <end position="50"/>
    </location>
</feature>
<evidence type="ECO:0000313" key="3">
    <source>
        <dbReference type="Proteomes" id="UP000572680"/>
    </source>
</evidence>
<keyword evidence="3" id="KW-1185">Reference proteome</keyword>
<organism evidence="2 3">
    <name type="scientific">Actinomadura namibiensis</name>
    <dbReference type="NCBI Taxonomy" id="182080"/>
    <lineage>
        <taxon>Bacteria</taxon>
        <taxon>Bacillati</taxon>
        <taxon>Actinomycetota</taxon>
        <taxon>Actinomycetes</taxon>
        <taxon>Streptosporangiales</taxon>
        <taxon>Thermomonosporaceae</taxon>
        <taxon>Actinomadura</taxon>
    </lineage>
</organism>
<dbReference type="EMBL" id="JACJIA010000001">
    <property type="protein sequence ID" value="MBA8948877.1"/>
    <property type="molecule type" value="Genomic_DNA"/>
</dbReference>
<reference evidence="2 3" key="1">
    <citation type="submission" date="2020-08" db="EMBL/GenBank/DDBJ databases">
        <title>Genomic Encyclopedia of Type Strains, Phase IV (KMG-IV): sequencing the most valuable type-strain genomes for metagenomic binning, comparative biology and taxonomic classification.</title>
        <authorList>
            <person name="Goeker M."/>
        </authorList>
    </citation>
    <scope>NUCLEOTIDE SEQUENCE [LARGE SCALE GENOMIC DNA]</scope>
    <source>
        <strain evidence="2 3">DSM 44197</strain>
    </source>
</reference>
<dbReference type="AlphaFoldDB" id="A0A7W3LIN0"/>
<evidence type="ECO:0000313" key="2">
    <source>
        <dbReference type="EMBL" id="MBA8948877.1"/>
    </source>
</evidence>
<dbReference type="Proteomes" id="UP000572680">
    <property type="component" value="Unassembled WGS sequence"/>
</dbReference>
<comment type="caution">
    <text evidence="2">The sequence shown here is derived from an EMBL/GenBank/DDBJ whole genome shotgun (WGS) entry which is preliminary data.</text>
</comment>
<sequence>MNNCLLDRASALVAARRRTQRSDLCWQRPQDQERRRRQRASSRYPRVGRT</sequence>
<accession>A0A7W3LIN0</accession>
<protein>
    <submittedName>
        <fullName evidence="2">Uncharacterized protein</fullName>
    </submittedName>
</protein>
<feature type="compositionally biased region" description="Basic residues" evidence="1">
    <location>
        <begin position="35"/>
        <end position="50"/>
    </location>
</feature>